<gene>
    <name evidence="2" type="ORF">BDV96DRAFT_481445</name>
</gene>
<protein>
    <submittedName>
        <fullName evidence="2">Uncharacterized protein</fullName>
    </submittedName>
</protein>
<dbReference type="OrthoDB" id="10255963at2759"/>
<dbReference type="AlphaFoldDB" id="A0A6A5ZU48"/>
<dbReference type="Proteomes" id="UP000799770">
    <property type="component" value="Unassembled WGS sequence"/>
</dbReference>
<reference evidence="2" key="1">
    <citation type="journal article" date="2020" name="Stud. Mycol.">
        <title>101 Dothideomycetes genomes: a test case for predicting lifestyles and emergence of pathogens.</title>
        <authorList>
            <person name="Haridas S."/>
            <person name="Albert R."/>
            <person name="Binder M."/>
            <person name="Bloem J."/>
            <person name="Labutti K."/>
            <person name="Salamov A."/>
            <person name="Andreopoulos B."/>
            <person name="Baker S."/>
            <person name="Barry K."/>
            <person name="Bills G."/>
            <person name="Bluhm B."/>
            <person name="Cannon C."/>
            <person name="Castanera R."/>
            <person name="Culley D."/>
            <person name="Daum C."/>
            <person name="Ezra D."/>
            <person name="Gonzalez J."/>
            <person name="Henrissat B."/>
            <person name="Kuo A."/>
            <person name="Liang C."/>
            <person name="Lipzen A."/>
            <person name="Lutzoni F."/>
            <person name="Magnuson J."/>
            <person name="Mondo S."/>
            <person name="Nolan M."/>
            <person name="Ohm R."/>
            <person name="Pangilinan J."/>
            <person name="Park H.-J."/>
            <person name="Ramirez L."/>
            <person name="Alfaro M."/>
            <person name="Sun H."/>
            <person name="Tritt A."/>
            <person name="Yoshinaga Y."/>
            <person name="Zwiers L.-H."/>
            <person name="Turgeon B."/>
            <person name="Goodwin S."/>
            <person name="Spatafora J."/>
            <person name="Crous P."/>
            <person name="Grigoriev I."/>
        </authorList>
    </citation>
    <scope>NUCLEOTIDE SEQUENCE</scope>
    <source>
        <strain evidence="2">CBS 627.86</strain>
    </source>
</reference>
<organism evidence="2 3">
    <name type="scientific">Lophiotrema nucula</name>
    <dbReference type="NCBI Taxonomy" id="690887"/>
    <lineage>
        <taxon>Eukaryota</taxon>
        <taxon>Fungi</taxon>
        <taxon>Dikarya</taxon>
        <taxon>Ascomycota</taxon>
        <taxon>Pezizomycotina</taxon>
        <taxon>Dothideomycetes</taxon>
        <taxon>Pleosporomycetidae</taxon>
        <taxon>Pleosporales</taxon>
        <taxon>Lophiotremataceae</taxon>
        <taxon>Lophiotrema</taxon>
    </lineage>
</organism>
<evidence type="ECO:0000313" key="2">
    <source>
        <dbReference type="EMBL" id="KAF2123232.1"/>
    </source>
</evidence>
<feature type="region of interest" description="Disordered" evidence="1">
    <location>
        <begin position="104"/>
        <end position="123"/>
    </location>
</feature>
<evidence type="ECO:0000313" key="3">
    <source>
        <dbReference type="Proteomes" id="UP000799770"/>
    </source>
</evidence>
<proteinExistence type="predicted"/>
<name>A0A6A5ZU48_9PLEO</name>
<keyword evidence="3" id="KW-1185">Reference proteome</keyword>
<dbReference type="EMBL" id="ML977310">
    <property type="protein sequence ID" value="KAF2123232.1"/>
    <property type="molecule type" value="Genomic_DNA"/>
</dbReference>
<accession>A0A6A5ZU48</accession>
<evidence type="ECO:0000256" key="1">
    <source>
        <dbReference type="SAM" id="MobiDB-lite"/>
    </source>
</evidence>
<sequence length="166" mass="18527">MILSYPTCAFLRTVVFALGLSLLVRCRTLQPIRSAGRSNDREIPPIPERPDGLEGIAFHGSRFNFFDEIAHIYGFVDDGLNPAVVHSPVFLYSRTLATNDPCYPEGASNAKGDGPNPESDYSRGDPFPVYVSASWCPDDIEWRINYDVYYVHDGASCAGHKHDWEV</sequence>